<keyword evidence="4" id="KW-0732">Signal</keyword>
<evidence type="ECO:0000256" key="2">
    <source>
        <dbReference type="ARBA" id="ARBA00005695"/>
    </source>
</evidence>
<dbReference type="InterPro" id="IPR030678">
    <property type="entry name" value="Peptide/Ni-bd"/>
</dbReference>
<dbReference type="EMBL" id="CDOE01000054">
    <property type="protein sequence ID" value="CEN34959.1"/>
    <property type="molecule type" value="Genomic_DNA"/>
</dbReference>
<dbReference type="RefSeq" id="WP_041999649.1">
    <property type="nucleotide sequence ID" value="NZ_CP022382.1"/>
</dbReference>
<dbReference type="GO" id="GO:1904680">
    <property type="term" value="F:peptide transmembrane transporter activity"/>
    <property type="evidence" value="ECO:0007669"/>
    <property type="project" value="TreeGrafter"/>
</dbReference>
<keyword evidence="3" id="KW-0813">Transport</keyword>
<reference evidence="5 6" key="1">
    <citation type="submission" date="2015-01" db="EMBL/GenBank/DDBJ databases">
        <authorList>
            <person name="Xiang T."/>
            <person name="Song Y."/>
            <person name="Huang L."/>
            <person name="Wang B."/>
            <person name="Wu P."/>
        </authorList>
    </citation>
    <scope>NUCLEOTIDE SEQUENCE [LARGE SCALE GENOMIC DNA]</scope>
    <source>
        <strain evidence="5 6">Cc12</strain>
    </source>
</reference>
<dbReference type="Proteomes" id="UP000044026">
    <property type="component" value="Unassembled WGS sequence"/>
</dbReference>
<dbReference type="CDD" id="cd00995">
    <property type="entry name" value="PBP2_NikA_DppA_OppA_like"/>
    <property type="match status" value="1"/>
</dbReference>
<gene>
    <name evidence="5" type="ORF">CCAN12_580004</name>
</gene>
<dbReference type="GO" id="GO:0043190">
    <property type="term" value="C:ATP-binding cassette (ABC) transporter complex"/>
    <property type="evidence" value="ECO:0007669"/>
    <property type="project" value="InterPro"/>
</dbReference>
<dbReference type="Gene3D" id="3.90.76.10">
    <property type="entry name" value="Dipeptide-binding Protein, Domain 1"/>
    <property type="match status" value="1"/>
</dbReference>
<dbReference type="InterPro" id="IPR000914">
    <property type="entry name" value="SBP_5_dom"/>
</dbReference>
<evidence type="ECO:0000256" key="1">
    <source>
        <dbReference type="ARBA" id="ARBA00004196"/>
    </source>
</evidence>
<dbReference type="PIRSF" id="PIRSF002741">
    <property type="entry name" value="MppA"/>
    <property type="match status" value="1"/>
</dbReference>
<accession>A0A0B7H8T3</accession>
<evidence type="ECO:0000256" key="3">
    <source>
        <dbReference type="ARBA" id="ARBA00022448"/>
    </source>
</evidence>
<evidence type="ECO:0000313" key="6">
    <source>
        <dbReference type="Proteomes" id="UP000044026"/>
    </source>
</evidence>
<proteinExistence type="inferred from homology"/>
<dbReference type="GO" id="GO:0030288">
    <property type="term" value="C:outer membrane-bounded periplasmic space"/>
    <property type="evidence" value="ECO:0007669"/>
    <property type="project" value="UniProtKB-ARBA"/>
</dbReference>
<organism evidence="5 6">
    <name type="scientific">Capnocytophaga canimorsus</name>
    <dbReference type="NCBI Taxonomy" id="28188"/>
    <lineage>
        <taxon>Bacteria</taxon>
        <taxon>Pseudomonadati</taxon>
        <taxon>Bacteroidota</taxon>
        <taxon>Flavobacteriia</taxon>
        <taxon>Flavobacteriales</taxon>
        <taxon>Flavobacteriaceae</taxon>
        <taxon>Capnocytophaga</taxon>
    </lineage>
</organism>
<dbReference type="InterPro" id="IPR039424">
    <property type="entry name" value="SBP_5"/>
</dbReference>
<comment type="similarity">
    <text evidence="2">Belongs to the bacterial solute-binding protein 5 family.</text>
</comment>
<dbReference type="Gene3D" id="3.40.190.10">
    <property type="entry name" value="Periplasmic binding protein-like II"/>
    <property type="match status" value="1"/>
</dbReference>
<evidence type="ECO:0000313" key="5">
    <source>
        <dbReference type="EMBL" id="CEN34959.1"/>
    </source>
</evidence>
<evidence type="ECO:0000256" key="4">
    <source>
        <dbReference type="ARBA" id="ARBA00022729"/>
    </source>
</evidence>
<dbReference type="SUPFAM" id="SSF53850">
    <property type="entry name" value="Periplasmic binding protein-like II"/>
    <property type="match status" value="1"/>
</dbReference>
<dbReference type="Pfam" id="PF00496">
    <property type="entry name" value="SBP_bac_5"/>
    <property type="match status" value="1"/>
</dbReference>
<dbReference type="GO" id="GO:0015833">
    <property type="term" value="P:peptide transport"/>
    <property type="evidence" value="ECO:0007669"/>
    <property type="project" value="TreeGrafter"/>
</dbReference>
<comment type="subcellular location">
    <subcellularLocation>
        <location evidence="1">Cell envelope</location>
    </subcellularLocation>
</comment>
<name>A0A0B7H8T3_9FLAO</name>
<dbReference type="PANTHER" id="PTHR30290">
    <property type="entry name" value="PERIPLASMIC BINDING COMPONENT OF ABC TRANSPORTER"/>
    <property type="match status" value="1"/>
</dbReference>
<dbReference type="PANTHER" id="PTHR30290:SF10">
    <property type="entry name" value="PERIPLASMIC OLIGOPEPTIDE-BINDING PROTEIN-RELATED"/>
    <property type="match status" value="1"/>
</dbReference>
<dbReference type="GeneID" id="69579888"/>
<sequence length="529" mass="61088">MTKKIILAFKIILIGSCTTSNNEYSEKKIFRYNEHSGISSLDPAFARTQSNIWAVNQLFNGLVQLDDSLNVLPDIAKAWEIAPNKLTYNFFLRTDVKFHKHFSFQNSDSTRKVTAHDFEYSFSRLQNSEISAPGGWILQNVRNYKSLNDSVFQIELKKEFPAFLALMATQYACVVPKEVVAYYGEDFRKHPIGTGAFAFHVWDENNKLILRKNPNYHEKDAQGKSLPYLDGIAISFYREKQSEFLAFIQGNLDFLNSIDGSYKDEILTSSGELNPKYATQIRMQKSPYLNTEYLGIVISEDNILSNKMLRKAIHLGINREQLIRFLRNGVGIPAHGGFLPKGIQGFLDENKNPYAPDKAKEIVRNYIQKHGNKPFLQIATDGNYQDICEYIQRELQKVGFDCRIDLMPSSTLRQSRATAKLPIFRASWIADYPDAENYFSLFYSKNIPPKGSNYTHFSNSQFDLWYEKSFKVPEDERLQLYQKMDSLIMDELPIIPIYYDETIRFTQKNIEGLKNNPINLLQLKSVKKQ</sequence>
<dbReference type="AlphaFoldDB" id="A0A0B7H8T3"/>
<dbReference type="Gene3D" id="3.10.105.10">
    <property type="entry name" value="Dipeptide-binding Protein, Domain 3"/>
    <property type="match status" value="1"/>
</dbReference>
<protein>
    <submittedName>
        <fullName evidence="5">Dipeptide-binding protein</fullName>
    </submittedName>
</protein>